<organism evidence="1 2">
    <name type="scientific">Trifolium medium</name>
    <dbReference type="NCBI Taxonomy" id="97028"/>
    <lineage>
        <taxon>Eukaryota</taxon>
        <taxon>Viridiplantae</taxon>
        <taxon>Streptophyta</taxon>
        <taxon>Embryophyta</taxon>
        <taxon>Tracheophyta</taxon>
        <taxon>Spermatophyta</taxon>
        <taxon>Magnoliopsida</taxon>
        <taxon>eudicotyledons</taxon>
        <taxon>Gunneridae</taxon>
        <taxon>Pentapetalae</taxon>
        <taxon>rosids</taxon>
        <taxon>fabids</taxon>
        <taxon>Fabales</taxon>
        <taxon>Fabaceae</taxon>
        <taxon>Papilionoideae</taxon>
        <taxon>50 kb inversion clade</taxon>
        <taxon>NPAAA clade</taxon>
        <taxon>Hologalegina</taxon>
        <taxon>IRL clade</taxon>
        <taxon>Trifolieae</taxon>
        <taxon>Trifolium</taxon>
    </lineage>
</organism>
<reference evidence="1 2" key="1">
    <citation type="journal article" date="2018" name="Front. Plant Sci.">
        <title>Red Clover (Trifolium pratense) and Zigzag Clover (T. medium) - A Picture of Genomic Similarities and Differences.</title>
        <authorList>
            <person name="Dluhosova J."/>
            <person name="Istvanek J."/>
            <person name="Nedelnik J."/>
            <person name="Repkova J."/>
        </authorList>
    </citation>
    <scope>NUCLEOTIDE SEQUENCE [LARGE SCALE GENOMIC DNA]</scope>
    <source>
        <strain evidence="2">cv. 10/8</strain>
        <tissue evidence="1">Leaf</tissue>
    </source>
</reference>
<sequence length="70" mass="7952">MIGDCNISWVEEFHANAFGRADDDFTSYVRGVEISYAPGIIDSVFGFRPGEFCSVRQRRTTAYTDAEYDQ</sequence>
<dbReference type="Proteomes" id="UP000265520">
    <property type="component" value="Unassembled WGS sequence"/>
</dbReference>
<proteinExistence type="predicted"/>
<evidence type="ECO:0000313" key="2">
    <source>
        <dbReference type="Proteomes" id="UP000265520"/>
    </source>
</evidence>
<keyword evidence="2" id="KW-1185">Reference proteome</keyword>
<comment type="caution">
    <text evidence="1">The sequence shown here is derived from an EMBL/GenBank/DDBJ whole genome shotgun (WGS) entry which is preliminary data.</text>
</comment>
<feature type="non-terminal residue" evidence="1">
    <location>
        <position position="70"/>
    </location>
</feature>
<protein>
    <submittedName>
        <fullName evidence="1">Uncharacterized protein</fullName>
    </submittedName>
</protein>
<accession>A0A392UBG1</accession>
<name>A0A392UBG1_9FABA</name>
<dbReference type="AlphaFoldDB" id="A0A392UBG1"/>
<evidence type="ECO:0000313" key="1">
    <source>
        <dbReference type="EMBL" id="MCI70861.1"/>
    </source>
</evidence>
<dbReference type="EMBL" id="LXQA010784347">
    <property type="protein sequence ID" value="MCI70861.1"/>
    <property type="molecule type" value="Genomic_DNA"/>
</dbReference>